<organism evidence="2 3">
    <name type="scientific">Sus scrofa</name>
    <name type="common">Pig</name>
    <dbReference type="NCBI Taxonomy" id="9823"/>
    <lineage>
        <taxon>Eukaryota</taxon>
        <taxon>Metazoa</taxon>
        <taxon>Chordata</taxon>
        <taxon>Craniata</taxon>
        <taxon>Vertebrata</taxon>
        <taxon>Euteleostomi</taxon>
        <taxon>Mammalia</taxon>
        <taxon>Eutheria</taxon>
        <taxon>Laurasiatheria</taxon>
        <taxon>Artiodactyla</taxon>
        <taxon>Suina</taxon>
        <taxon>Suidae</taxon>
        <taxon>Sus</taxon>
    </lineage>
</organism>
<dbReference type="PANTHER" id="PTHR21856:SF7">
    <property type="entry name" value="FIBROUS SHEATH-INTERACTING PROTEIN 2"/>
    <property type="match status" value="1"/>
</dbReference>
<reference evidence="2" key="1">
    <citation type="submission" date="2025-05" db="UniProtKB">
        <authorList>
            <consortium name="Ensembl"/>
        </authorList>
    </citation>
    <scope>IDENTIFICATION</scope>
</reference>
<accession>A0A8D1ZAQ6</accession>
<dbReference type="PANTHER" id="PTHR21856">
    <property type="entry name" value="FIBROUS SHEATH-INTERACTING PROTEIN 2"/>
    <property type="match status" value="1"/>
</dbReference>
<dbReference type="Ensembl" id="ENSSSCT00050019126.1">
    <property type="protein sequence ID" value="ENSSSCP00050007934.1"/>
    <property type="gene ID" value="ENSSSCG00050014065.1"/>
</dbReference>
<protein>
    <submittedName>
        <fullName evidence="2">Uncharacterized protein</fullName>
    </submittedName>
</protein>
<dbReference type="AlphaFoldDB" id="A0A8D1ZAQ6"/>
<dbReference type="Proteomes" id="UP000694720">
    <property type="component" value="Unplaced"/>
</dbReference>
<feature type="coiled-coil region" evidence="1">
    <location>
        <begin position="21"/>
        <end position="87"/>
    </location>
</feature>
<dbReference type="Ensembl" id="ENSSSCT00045068571.1">
    <property type="protein sequence ID" value="ENSSSCP00045048806.1"/>
    <property type="gene ID" value="ENSSSCG00045039370.1"/>
</dbReference>
<evidence type="ECO:0000313" key="2">
    <source>
        <dbReference type="Ensembl" id="ENSSSCP00065029588.1"/>
    </source>
</evidence>
<sequence>MIGRELNKVEHIAEKQRKFRIKEEERRHQDHIRRKLSLRRQIEEEWKTKEMLLLSKIGEEVKREARVEEQRRKVREEAHRKKQALLEKKISYHLQKMQRNDLQREELEENICENKDQYDTEGSSHHFNSYVKIPEKKLSTSLPSQQDIQSNTTEQKVESCLSWVLGTDHSFTWLTFRSMGWPLR</sequence>
<dbReference type="Proteomes" id="UP000694725">
    <property type="component" value="Unplaced"/>
</dbReference>
<dbReference type="InterPro" id="IPR038891">
    <property type="entry name" value="FSIP2"/>
</dbReference>
<dbReference type="Ensembl" id="ENSSSCT00040063384.1">
    <property type="protein sequence ID" value="ENSSSCP00040026746.1"/>
    <property type="gene ID" value="ENSSSCG00040046650.1"/>
</dbReference>
<dbReference type="Ensembl" id="ENSSSCT00065067962.1">
    <property type="protein sequence ID" value="ENSSSCP00065029588.1"/>
    <property type="gene ID" value="ENSSSCG00065049594.1"/>
</dbReference>
<dbReference type="Proteomes" id="UP000694722">
    <property type="component" value="Unplaced"/>
</dbReference>
<dbReference type="Ensembl" id="ENSSSCT00060050916.1">
    <property type="protein sequence ID" value="ENSSSCP00060021721.1"/>
    <property type="gene ID" value="ENSSSCG00060037626.1"/>
</dbReference>
<dbReference type="Ensembl" id="ENSSSCT00055007433.1">
    <property type="protein sequence ID" value="ENSSSCP00055005879.1"/>
    <property type="gene ID" value="ENSSSCG00055003724.1"/>
</dbReference>
<evidence type="ECO:0000313" key="3">
    <source>
        <dbReference type="Proteomes" id="UP000694725"/>
    </source>
</evidence>
<name>A0A8D1ZAQ6_PIG</name>
<dbReference type="Proteomes" id="UP000694571">
    <property type="component" value="Unplaced"/>
</dbReference>
<dbReference type="Proteomes" id="UP000694570">
    <property type="component" value="Unplaced"/>
</dbReference>
<evidence type="ECO:0000256" key="1">
    <source>
        <dbReference type="SAM" id="Coils"/>
    </source>
</evidence>
<dbReference type="Ensembl" id="ENSSSCT00035054014.1">
    <property type="protein sequence ID" value="ENSSSCP00035021712.1"/>
    <property type="gene ID" value="ENSSSCG00035040641.1"/>
</dbReference>
<dbReference type="Ensembl" id="ENSSSCT00030024923.1">
    <property type="protein sequence ID" value="ENSSSCP00030011144.1"/>
    <property type="gene ID" value="ENSSSCG00030017976.1"/>
</dbReference>
<proteinExistence type="predicted"/>
<dbReference type="Proteomes" id="UP000694723">
    <property type="component" value="Unplaced"/>
</dbReference>
<dbReference type="Proteomes" id="UP000694724">
    <property type="component" value="Unplaced"/>
</dbReference>
<dbReference type="Proteomes" id="UP000694728">
    <property type="component" value="Unplaced"/>
</dbReference>
<keyword evidence="1" id="KW-0175">Coiled coil</keyword>